<protein>
    <submittedName>
        <fullName evidence="9">ETV5 protein</fullName>
    </submittedName>
</protein>
<comment type="similarity">
    <text evidence="2 6">Belongs to the ETS family.</text>
</comment>
<keyword evidence="10" id="KW-1185">Reference proteome</keyword>
<dbReference type="PROSITE" id="PS00345">
    <property type="entry name" value="ETS_DOMAIN_1"/>
    <property type="match status" value="1"/>
</dbReference>
<evidence type="ECO:0000256" key="5">
    <source>
        <dbReference type="ARBA" id="ARBA00023242"/>
    </source>
</evidence>
<feature type="region of interest" description="Disordered" evidence="7">
    <location>
        <begin position="1"/>
        <end position="32"/>
    </location>
</feature>
<evidence type="ECO:0000256" key="2">
    <source>
        <dbReference type="ARBA" id="ARBA00005562"/>
    </source>
</evidence>
<evidence type="ECO:0000259" key="8">
    <source>
        <dbReference type="PROSITE" id="PS50061"/>
    </source>
</evidence>
<proteinExistence type="inferred from homology"/>
<dbReference type="InterPro" id="IPR036388">
    <property type="entry name" value="WH-like_DNA-bd_sf"/>
</dbReference>
<dbReference type="Pfam" id="PF00178">
    <property type="entry name" value="Ets"/>
    <property type="match status" value="1"/>
</dbReference>
<dbReference type="FunFam" id="1.10.10.10:FF:000121">
    <property type="entry name" value="ETS translocation variant 5"/>
    <property type="match status" value="1"/>
</dbReference>
<dbReference type="PROSITE" id="PS50061">
    <property type="entry name" value="ETS_DOMAIN_3"/>
    <property type="match status" value="1"/>
</dbReference>
<dbReference type="Pfam" id="PF04621">
    <property type="entry name" value="ETS_PEA3_N"/>
    <property type="match status" value="1"/>
</dbReference>
<comment type="caution">
    <text evidence="9">The sequence shown here is derived from an EMBL/GenBank/DDBJ whole genome shotgun (WGS) entry which is preliminary data.</text>
</comment>
<dbReference type="InterPro" id="IPR000418">
    <property type="entry name" value="Ets_dom"/>
</dbReference>
<dbReference type="Proteomes" id="UP000625584">
    <property type="component" value="Unassembled WGS sequence"/>
</dbReference>
<dbReference type="Gene3D" id="1.10.10.10">
    <property type="entry name" value="Winged helix-like DNA-binding domain superfamily/Winged helix DNA-binding domain"/>
    <property type="match status" value="1"/>
</dbReference>
<feature type="non-terminal residue" evidence="9">
    <location>
        <position position="1"/>
    </location>
</feature>
<dbReference type="GO" id="GO:0045893">
    <property type="term" value="P:positive regulation of DNA-templated transcription"/>
    <property type="evidence" value="ECO:0007669"/>
    <property type="project" value="UniProtKB-ARBA"/>
</dbReference>
<dbReference type="SUPFAM" id="SSF46785">
    <property type="entry name" value="Winged helix' DNA-binding domain"/>
    <property type="match status" value="1"/>
</dbReference>
<keyword evidence="3" id="KW-0597">Phosphoprotein</keyword>
<dbReference type="GO" id="GO:0030154">
    <property type="term" value="P:cell differentiation"/>
    <property type="evidence" value="ECO:0007669"/>
    <property type="project" value="TreeGrafter"/>
</dbReference>
<feature type="compositionally biased region" description="Pro residues" evidence="7">
    <location>
        <begin position="126"/>
        <end position="149"/>
    </location>
</feature>
<dbReference type="GO" id="GO:0005634">
    <property type="term" value="C:nucleus"/>
    <property type="evidence" value="ECO:0007669"/>
    <property type="project" value="UniProtKB-SubCell"/>
</dbReference>
<dbReference type="PANTHER" id="PTHR11849:SF160">
    <property type="entry name" value="ETS TRANSLOCATION VARIANT 5"/>
    <property type="match status" value="1"/>
</dbReference>
<evidence type="ECO:0000313" key="9">
    <source>
        <dbReference type="EMBL" id="NXP85901.1"/>
    </source>
</evidence>
<evidence type="ECO:0000256" key="1">
    <source>
        <dbReference type="ARBA" id="ARBA00004123"/>
    </source>
</evidence>
<organism evidence="9 10">
    <name type="scientific">Passerina amoena</name>
    <name type="common">Lazuli bunting</name>
    <dbReference type="NCBI Taxonomy" id="142471"/>
    <lineage>
        <taxon>Eukaryota</taxon>
        <taxon>Metazoa</taxon>
        <taxon>Chordata</taxon>
        <taxon>Craniata</taxon>
        <taxon>Vertebrata</taxon>
        <taxon>Euteleostomi</taxon>
        <taxon>Archelosauria</taxon>
        <taxon>Archosauria</taxon>
        <taxon>Dinosauria</taxon>
        <taxon>Saurischia</taxon>
        <taxon>Theropoda</taxon>
        <taxon>Coelurosauria</taxon>
        <taxon>Aves</taxon>
        <taxon>Neognathae</taxon>
        <taxon>Neoaves</taxon>
        <taxon>Telluraves</taxon>
        <taxon>Australaves</taxon>
        <taxon>Passeriformes</taxon>
        <taxon>Cardinalidae</taxon>
        <taxon>Passerina</taxon>
    </lineage>
</organism>
<feature type="compositionally biased region" description="Low complexity" evidence="7">
    <location>
        <begin position="151"/>
        <end position="163"/>
    </location>
</feature>
<keyword evidence="4 6" id="KW-0238">DNA-binding</keyword>
<evidence type="ECO:0000256" key="4">
    <source>
        <dbReference type="ARBA" id="ARBA00023125"/>
    </source>
</evidence>
<comment type="subcellular location">
    <subcellularLocation>
        <location evidence="1 6">Nucleus</location>
    </subcellularLocation>
</comment>
<feature type="compositionally biased region" description="Low complexity" evidence="7">
    <location>
        <begin position="242"/>
        <end position="255"/>
    </location>
</feature>
<dbReference type="InterPro" id="IPR036390">
    <property type="entry name" value="WH_DNA-bd_sf"/>
</dbReference>
<dbReference type="PANTHER" id="PTHR11849">
    <property type="entry name" value="ETS"/>
    <property type="match status" value="1"/>
</dbReference>
<evidence type="ECO:0000256" key="7">
    <source>
        <dbReference type="SAM" id="MobiDB-lite"/>
    </source>
</evidence>
<dbReference type="AlphaFoldDB" id="A0A852D3D4"/>
<dbReference type="PRINTS" id="PR00454">
    <property type="entry name" value="ETSDOMAIN"/>
</dbReference>
<dbReference type="InterPro" id="IPR006715">
    <property type="entry name" value="ETS_PEA3_N"/>
</dbReference>
<evidence type="ECO:0000256" key="6">
    <source>
        <dbReference type="RuleBase" id="RU004019"/>
    </source>
</evidence>
<sequence>MDGFYDQQVPFMGPGKSCTEEGRGRPGSDRKRKFLETDLAHDSEGRQGWPRETVVPDDEQFVPDFQSDNLVLHAPPPAKIKRELPSPSSELSSCSHEQALCAGYGDKCLYNCCAYDRKPPAGFKPLTPPATPVSPAQPPLPPPPPPGPAGPGAAHGATPGPQALQEQRQQPPFAVPRPPHPPIHMPKMMSENQFPAEHSCRSPATPSHRRPGSLGTAAPSTTGSCRSPWALLPPAPLRDSSRSTTTLSTSTAALACPAPPGHSFQPPMGIKQEPRDYCIDSEVPNCQSSYLRGNVFPNSHDGFSYEKDTRLYFDDTCVVPERLEAGKVKQEPTLYREGPPYQRRGSLQLWQFLVTLLDDPANAHFIAWTGRGMEFKLIEPEENRPAMNYDKLSRSLRYYYEKGIMQKVAGERYVYKFVCDPDALFSMAYPDNQRPFLKTEPDCPVPEEETVPLTHFEDSPAFLLEMDPCGSLPYAEGFAY</sequence>
<keyword evidence="5 6" id="KW-0539">Nucleus</keyword>
<accession>A0A852D3D4</accession>
<evidence type="ECO:0000256" key="3">
    <source>
        <dbReference type="ARBA" id="ARBA00022553"/>
    </source>
</evidence>
<name>A0A852D3D4_PASAF</name>
<feature type="domain" description="ETS" evidence="8">
    <location>
        <begin position="347"/>
        <end position="418"/>
    </location>
</feature>
<dbReference type="PROSITE" id="PS00346">
    <property type="entry name" value="ETS_DOMAIN_2"/>
    <property type="match status" value="1"/>
</dbReference>
<feature type="non-terminal residue" evidence="9">
    <location>
        <position position="480"/>
    </location>
</feature>
<evidence type="ECO:0000313" key="10">
    <source>
        <dbReference type="Proteomes" id="UP000625584"/>
    </source>
</evidence>
<feature type="compositionally biased region" description="Pro residues" evidence="7">
    <location>
        <begin position="173"/>
        <end position="184"/>
    </location>
</feature>
<reference evidence="9" key="1">
    <citation type="submission" date="2019-09" db="EMBL/GenBank/DDBJ databases">
        <title>Bird 10,000 Genomes (B10K) Project - Family phase.</title>
        <authorList>
            <person name="Zhang G."/>
        </authorList>
    </citation>
    <scope>NUCLEOTIDE SEQUENCE</scope>
    <source>
        <strain evidence="9">OUT-0017</strain>
        <tissue evidence="9">Muscle</tissue>
    </source>
</reference>
<feature type="region of interest" description="Disordered" evidence="7">
    <location>
        <begin position="124"/>
        <end position="271"/>
    </location>
</feature>
<dbReference type="SMART" id="SM00413">
    <property type="entry name" value="ETS"/>
    <property type="match status" value="1"/>
</dbReference>
<dbReference type="EMBL" id="WBNP01001438">
    <property type="protein sequence ID" value="NXP85901.1"/>
    <property type="molecule type" value="Genomic_DNA"/>
</dbReference>
<feature type="compositionally biased region" description="Basic and acidic residues" evidence="7">
    <location>
        <begin position="18"/>
        <end position="32"/>
    </location>
</feature>
<dbReference type="GO" id="GO:0043565">
    <property type="term" value="F:sequence-specific DNA binding"/>
    <property type="evidence" value="ECO:0007669"/>
    <property type="project" value="InterPro"/>
</dbReference>
<dbReference type="GO" id="GO:0000981">
    <property type="term" value="F:DNA-binding transcription factor activity, RNA polymerase II-specific"/>
    <property type="evidence" value="ECO:0007669"/>
    <property type="project" value="TreeGrafter"/>
</dbReference>
<gene>
    <name evidence="9" type="primary">Etv5</name>
    <name evidence="9" type="ORF">PASAMO_R09585</name>
</gene>
<dbReference type="InterPro" id="IPR046328">
    <property type="entry name" value="ETS_fam"/>
</dbReference>